<feature type="region of interest" description="Disordered" evidence="1">
    <location>
        <begin position="403"/>
        <end position="433"/>
    </location>
</feature>
<feature type="compositionally biased region" description="Basic and acidic residues" evidence="1">
    <location>
        <begin position="372"/>
        <end position="383"/>
    </location>
</feature>
<gene>
    <name evidence="3" type="ORF">B0T10DRAFT_577062</name>
</gene>
<dbReference type="PANTHER" id="PTHR21357">
    <property type="entry name" value="FAM172 FAMILY PROTEIN HOMOLOG CG10038"/>
    <property type="match status" value="1"/>
</dbReference>
<name>A0A9P9AMQ8_9HYPO</name>
<accession>A0A9P9AMQ8</accession>
<dbReference type="OrthoDB" id="421951at2759"/>
<dbReference type="GO" id="GO:0005634">
    <property type="term" value="C:nucleus"/>
    <property type="evidence" value="ECO:0007669"/>
    <property type="project" value="TreeGrafter"/>
</dbReference>
<evidence type="ECO:0000259" key="2">
    <source>
        <dbReference type="Pfam" id="PF22749"/>
    </source>
</evidence>
<dbReference type="Pfam" id="PF22749">
    <property type="entry name" value="Arb2"/>
    <property type="match status" value="1"/>
</dbReference>
<sequence length="433" mass="48236">MFRRRWSSLPKDASFPSSLKGLGYFINDADEVRSIEKPDCYFKYFANHNMRVNERQRFAFNRALEKIVHERLEEEGLAKMTLPRGASPSEKHAPIFTTPDIESSPRVIVIFGEPTTDLGILSYRIANGPGGLDRGSMVNAVRTIAKHAASTDDSNSPGIVLANMGQRYWWPEGKRALTISASGDTPLPSLVHSGTQYVPSLNAIAGSETPLQHMETIFSEVLEKLPNRKAKIDVIAIGESCEVVQTFFDNKTHWDSWSDRLNGMVLFGTVFGTEMLMNDSFREFLAQRTRGYLLSEDPLDTPLAPPSGNPSLAIEALGCPCYSSSEPLNTEVIAVRALDPALSFLQDVSMTPGFVNSPITVVERPRADFRPDEWDSVAEENKPPVHTVDNEAMLQQVKQLRRWRKFEQTGEAPDSESSDDEDKDVPLGDDAWV</sequence>
<feature type="compositionally biased region" description="Acidic residues" evidence="1">
    <location>
        <begin position="413"/>
        <end position="423"/>
    </location>
</feature>
<evidence type="ECO:0000313" key="4">
    <source>
        <dbReference type="Proteomes" id="UP000777438"/>
    </source>
</evidence>
<comment type="caution">
    <text evidence="3">The sequence shown here is derived from an EMBL/GenBank/DDBJ whole genome shotgun (WGS) entry which is preliminary data.</text>
</comment>
<feature type="region of interest" description="Disordered" evidence="1">
    <location>
        <begin position="372"/>
        <end position="391"/>
    </location>
</feature>
<proteinExistence type="predicted"/>
<dbReference type="PANTHER" id="PTHR21357:SF4">
    <property type="entry name" value="FAM172 FAMILY PROTEIN HOMOLOG CG10038"/>
    <property type="match status" value="1"/>
</dbReference>
<evidence type="ECO:0000313" key="3">
    <source>
        <dbReference type="EMBL" id="KAH6885378.1"/>
    </source>
</evidence>
<dbReference type="Proteomes" id="UP000777438">
    <property type="component" value="Unassembled WGS sequence"/>
</dbReference>
<dbReference type="InterPro" id="IPR048263">
    <property type="entry name" value="Arb2"/>
</dbReference>
<dbReference type="GO" id="GO:0035197">
    <property type="term" value="F:siRNA binding"/>
    <property type="evidence" value="ECO:0007669"/>
    <property type="project" value="TreeGrafter"/>
</dbReference>
<dbReference type="AlphaFoldDB" id="A0A9P9AMQ8"/>
<evidence type="ECO:0000256" key="1">
    <source>
        <dbReference type="SAM" id="MobiDB-lite"/>
    </source>
</evidence>
<dbReference type="GO" id="GO:0031048">
    <property type="term" value="P:regulatory ncRNA-mediated heterochromatin formation"/>
    <property type="evidence" value="ECO:0007669"/>
    <property type="project" value="TreeGrafter"/>
</dbReference>
<dbReference type="EMBL" id="JAGPYM010000018">
    <property type="protein sequence ID" value="KAH6885378.1"/>
    <property type="molecule type" value="Genomic_DNA"/>
</dbReference>
<organism evidence="3 4">
    <name type="scientific">Thelonectria olida</name>
    <dbReference type="NCBI Taxonomy" id="1576542"/>
    <lineage>
        <taxon>Eukaryota</taxon>
        <taxon>Fungi</taxon>
        <taxon>Dikarya</taxon>
        <taxon>Ascomycota</taxon>
        <taxon>Pezizomycotina</taxon>
        <taxon>Sordariomycetes</taxon>
        <taxon>Hypocreomycetidae</taxon>
        <taxon>Hypocreales</taxon>
        <taxon>Nectriaceae</taxon>
        <taxon>Thelonectria</taxon>
    </lineage>
</organism>
<dbReference type="InterPro" id="IPR053858">
    <property type="entry name" value="Arb2_dom"/>
</dbReference>
<reference evidence="3 4" key="1">
    <citation type="journal article" date="2021" name="Nat. Commun.">
        <title>Genetic determinants of endophytism in the Arabidopsis root mycobiome.</title>
        <authorList>
            <person name="Mesny F."/>
            <person name="Miyauchi S."/>
            <person name="Thiergart T."/>
            <person name="Pickel B."/>
            <person name="Atanasova L."/>
            <person name="Karlsson M."/>
            <person name="Huettel B."/>
            <person name="Barry K.W."/>
            <person name="Haridas S."/>
            <person name="Chen C."/>
            <person name="Bauer D."/>
            <person name="Andreopoulos W."/>
            <person name="Pangilinan J."/>
            <person name="LaButti K."/>
            <person name="Riley R."/>
            <person name="Lipzen A."/>
            <person name="Clum A."/>
            <person name="Drula E."/>
            <person name="Henrissat B."/>
            <person name="Kohler A."/>
            <person name="Grigoriev I.V."/>
            <person name="Martin F.M."/>
            <person name="Hacquard S."/>
        </authorList>
    </citation>
    <scope>NUCLEOTIDE SEQUENCE [LARGE SCALE GENOMIC DNA]</scope>
    <source>
        <strain evidence="3 4">MPI-CAGE-CH-0241</strain>
    </source>
</reference>
<feature type="domain" description="Arb2" evidence="2">
    <location>
        <begin position="15"/>
        <end position="299"/>
    </location>
</feature>
<protein>
    <submittedName>
        <fullName evidence="3">Arb2 domain-containing protein</fullName>
    </submittedName>
</protein>
<keyword evidence="4" id="KW-1185">Reference proteome</keyword>